<keyword evidence="7 14" id="KW-1133">Transmembrane helix</keyword>
<evidence type="ECO:0000256" key="8">
    <source>
        <dbReference type="ARBA" id="ARBA00023002"/>
    </source>
</evidence>
<evidence type="ECO:0000256" key="1">
    <source>
        <dbReference type="ARBA" id="ARBA00004141"/>
    </source>
</evidence>
<evidence type="ECO:0000256" key="13">
    <source>
        <dbReference type="RuleBase" id="RU000581"/>
    </source>
</evidence>
<keyword evidence="11 14" id="KW-0472">Membrane</keyword>
<dbReference type="PANTHER" id="PTHR11351">
    <property type="entry name" value="ACYL-COA DESATURASE"/>
    <property type="match status" value="1"/>
</dbReference>
<evidence type="ECO:0000256" key="11">
    <source>
        <dbReference type="ARBA" id="ARBA00023136"/>
    </source>
</evidence>
<evidence type="ECO:0000256" key="6">
    <source>
        <dbReference type="ARBA" id="ARBA00022832"/>
    </source>
</evidence>
<evidence type="ECO:0000256" key="12">
    <source>
        <dbReference type="ARBA" id="ARBA00023160"/>
    </source>
</evidence>
<comment type="domain">
    <text evidence="13">The histidine box domains are involved in binding the catalytic metal ions.</text>
</comment>
<comment type="pathway">
    <text evidence="2">Lipid metabolism.</text>
</comment>
<dbReference type="RefSeq" id="XP_050943369.1">
    <property type="nucleotide sequence ID" value="XM_051087412.1"/>
</dbReference>
<dbReference type="Pfam" id="PF00487">
    <property type="entry name" value="FA_desaturase"/>
    <property type="match status" value="1"/>
</dbReference>
<evidence type="ECO:0000256" key="2">
    <source>
        <dbReference type="ARBA" id="ARBA00005189"/>
    </source>
</evidence>
<keyword evidence="5 13" id="KW-0812">Transmembrane</keyword>
<feature type="transmembrane region" description="Helical" evidence="14">
    <location>
        <begin position="220"/>
        <end position="237"/>
    </location>
</feature>
<evidence type="ECO:0000256" key="3">
    <source>
        <dbReference type="ARBA" id="ARBA00009295"/>
    </source>
</evidence>
<dbReference type="PANTHER" id="PTHR11351:SF31">
    <property type="entry name" value="DESATURASE 1, ISOFORM A-RELATED"/>
    <property type="match status" value="1"/>
</dbReference>
<proteinExistence type="inferred from homology"/>
<keyword evidence="16" id="KW-1185">Reference proteome</keyword>
<dbReference type="Proteomes" id="UP001652600">
    <property type="component" value="Chromosome 7"/>
</dbReference>
<feature type="transmembrane region" description="Helical" evidence="14">
    <location>
        <begin position="26"/>
        <end position="46"/>
    </location>
</feature>
<comment type="subcellular location">
    <subcellularLocation>
        <location evidence="1">Membrane</location>
        <topology evidence="1">Multi-pass membrane protein</topology>
    </subcellularLocation>
</comment>
<dbReference type="InterPro" id="IPR015876">
    <property type="entry name" value="Acyl-CoA_DS"/>
</dbReference>
<keyword evidence="6" id="KW-0276">Fatty acid metabolism</keyword>
<reference evidence="17" key="1">
    <citation type="submission" date="2025-08" db="UniProtKB">
        <authorList>
            <consortium name="RefSeq"/>
        </authorList>
    </citation>
    <scope>IDENTIFICATION</scope>
    <source>
        <tissue evidence="17">Stem</tissue>
    </source>
</reference>
<protein>
    <submittedName>
        <fullName evidence="17">Palmitoyl-monogalactosyldiacylglycerol delta-7 desaturase, chloroplastic-like</fullName>
    </submittedName>
</protein>
<feature type="transmembrane region" description="Helical" evidence="14">
    <location>
        <begin position="192"/>
        <end position="214"/>
    </location>
</feature>
<keyword evidence="8 13" id="KW-0560">Oxidoreductase</keyword>
<feature type="transmembrane region" description="Helical" evidence="14">
    <location>
        <begin position="52"/>
        <end position="72"/>
    </location>
</feature>
<evidence type="ECO:0000256" key="5">
    <source>
        <dbReference type="ARBA" id="ARBA00022692"/>
    </source>
</evidence>
<sequence>MEGSKLEQKDMVKPLRSFRKKKWSKIDRDIAGSLFFVHILCIFAPFHFNWSAFWVAFVLYVITGLFGISISYHRNLAHRSFILPKWLEYLFAYCGVHALQGDPIDWVSTHRCHHRFVDTEKDPHSPIQGFWFSHITWLVNSYVLTKKVCPKYFVDRQKLERNMFMVYMKQGRPENVGDLEKQAFYRFLHKTYFLHLLLLAVLLYAMGGVPFLIWGMGVRIVVVLHITFMVNSVCHIWGKRLWKTNDLSTNNWLVGLLGFGEGWHNNHHAFEYSARHGLEWWEIDFGWYVIMFLQAIGVATHVKEPLQDHKKKLAMDEIKFI</sequence>
<keyword evidence="4 13" id="KW-0444">Lipid biosynthesis</keyword>
<keyword evidence="12 13" id="KW-0275">Fatty acid biosynthesis</keyword>
<evidence type="ECO:0000313" key="16">
    <source>
        <dbReference type="Proteomes" id="UP001652600"/>
    </source>
</evidence>
<organism evidence="16 17">
    <name type="scientific">Cucumis melo</name>
    <name type="common">Muskmelon</name>
    <dbReference type="NCBI Taxonomy" id="3656"/>
    <lineage>
        <taxon>Eukaryota</taxon>
        <taxon>Viridiplantae</taxon>
        <taxon>Streptophyta</taxon>
        <taxon>Embryophyta</taxon>
        <taxon>Tracheophyta</taxon>
        <taxon>Spermatophyta</taxon>
        <taxon>Magnoliopsida</taxon>
        <taxon>eudicotyledons</taxon>
        <taxon>Gunneridae</taxon>
        <taxon>Pentapetalae</taxon>
        <taxon>rosids</taxon>
        <taxon>fabids</taxon>
        <taxon>Cucurbitales</taxon>
        <taxon>Cucurbitaceae</taxon>
        <taxon>Benincaseae</taxon>
        <taxon>Cucumis</taxon>
    </lineage>
</organism>
<evidence type="ECO:0000259" key="15">
    <source>
        <dbReference type="Pfam" id="PF00487"/>
    </source>
</evidence>
<comment type="cofactor">
    <cofactor evidence="13">
        <name>Fe(2+)</name>
        <dbReference type="ChEBI" id="CHEBI:29033"/>
    </cofactor>
</comment>
<name>A0ABM3L006_CUCME</name>
<evidence type="ECO:0000256" key="14">
    <source>
        <dbReference type="SAM" id="Phobius"/>
    </source>
</evidence>
<dbReference type="CDD" id="cd03505">
    <property type="entry name" value="Delta9-FADS-like"/>
    <property type="match status" value="1"/>
</dbReference>
<feature type="domain" description="Fatty acid desaturase" evidence="15">
    <location>
        <begin position="53"/>
        <end position="283"/>
    </location>
</feature>
<gene>
    <name evidence="17" type="primary">LOC103494888</name>
</gene>
<evidence type="ECO:0000256" key="4">
    <source>
        <dbReference type="ARBA" id="ARBA00022516"/>
    </source>
</evidence>
<dbReference type="InterPro" id="IPR005804">
    <property type="entry name" value="FA_desaturase_dom"/>
</dbReference>
<dbReference type="GeneID" id="103494888"/>
<evidence type="ECO:0000256" key="9">
    <source>
        <dbReference type="ARBA" id="ARBA00023004"/>
    </source>
</evidence>
<comment type="similarity">
    <text evidence="3 13">Belongs to the fatty acid desaturase type 1 family.</text>
</comment>
<evidence type="ECO:0000313" key="17">
    <source>
        <dbReference type="RefSeq" id="XP_050943369.1"/>
    </source>
</evidence>
<keyword evidence="10" id="KW-0443">Lipid metabolism</keyword>
<accession>A0ABM3L006</accession>
<evidence type="ECO:0000256" key="7">
    <source>
        <dbReference type="ARBA" id="ARBA00022989"/>
    </source>
</evidence>
<evidence type="ECO:0000256" key="10">
    <source>
        <dbReference type="ARBA" id="ARBA00023098"/>
    </source>
</evidence>
<dbReference type="PRINTS" id="PR00075">
    <property type="entry name" value="FACDDSATRASE"/>
</dbReference>
<keyword evidence="9" id="KW-0408">Iron</keyword>